<evidence type="ECO:0000313" key="2">
    <source>
        <dbReference type="Proteomes" id="UP000192276"/>
    </source>
</evidence>
<dbReference type="EMBL" id="LWBP01000002">
    <property type="protein sequence ID" value="OQP67961.1"/>
    <property type="molecule type" value="Genomic_DNA"/>
</dbReference>
<sequence>MRTSNHHPQWHNQPLRLTEEERKNPLLVLKDFFECYHLNDVRDINWNWLVEVLSSSGSISSEAIERNNHIFFYEKLEALIEACYLIIKAPELLKNLELATPAIAVPAGQIICTL</sequence>
<dbReference type="Proteomes" id="UP000192276">
    <property type="component" value="Unassembled WGS sequence"/>
</dbReference>
<keyword evidence="2" id="KW-1185">Reference proteome</keyword>
<comment type="caution">
    <text evidence="1">The sequence shown here is derived from an EMBL/GenBank/DDBJ whole genome shotgun (WGS) entry which is preliminary data.</text>
</comment>
<evidence type="ECO:0000313" key="1">
    <source>
        <dbReference type="EMBL" id="OQP67961.1"/>
    </source>
</evidence>
<name>A0A1V9GBA5_9BACT</name>
<accession>A0A1V9GBA5</accession>
<proteinExistence type="predicted"/>
<gene>
    <name evidence="1" type="ORF">A4R26_10710</name>
</gene>
<organism evidence="1 2">
    <name type="scientific">Niastella populi</name>
    <dbReference type="NCBI Taxonomy" id="550983"/>
    <lineage>
        <taxon>Bacteria</taxon>
        <taxon>Pseudomonadati</taxon>
        <taxon>Bacteroidota</taxon>
        <taxon>Chitinophagia</taxon>
        <taxon>Chitinophagales</taxon>
        <taxon>Chitinophagaceae</taxon>
        <taxon>Niastella</taxon>
    </lineage>
</organism>
<dbReference type="RefSeq" id="WP_207625665.1">
    <property type="nucleotide sequence ID" value="NZ_LWBP01000002.1"/>
</dbReference>
<dbReference type="AlphaFoldDB" id="A0A1V9GBA5"/>
<reference evidence="2" key="1">
    <citation type="submission" date="2016-04" db="EMBL/GenBank/DDBJ databases">
        <authorList>
            <person name="Chen L."/>
            <person name="Zhuang W."/>
            <person name="Wang G."/>
        </authorList>
    </citation>
    <scope>NUCLEOTIDE SEQUENCE [LARGE SCALE GENOMIC DNA]</scope>
    <source>
        <strain evidence="2">208</strain>
    </source>
</reference>
<protein>
    <submittedName>
        <fullName evidence="1">Uncharacterized protein</fullName>
    </submittedName>
</protein>